<dbReference type="InterPro" id="IPR020846">
    <property type="entry name" value="MFS_dom"/>
</dbReference>
<dbReference type="InterPro" id="IPR011701">
    <property type="entry name" value="MFS"/>
</dbReference>
<feature type="domain" description="Major facilitator superfamily (MFS) profile" evidence="2">
    <location>
        <begin position="17"/>
        <end position="421"/>
    </location>
</feature>
<feature type="transmembrane region" description="Helical" evidence="1">
    <location>
        <begin position="177"/>
        <end position="196"/>
    </location>
</feature>
<feature type="transmembrane region" description="Helical" evidence="1">
    <location>
        <begin position="144"/>
        <end position="165"/>
    </location>
</feature>
<dbReference type="AlphaFoldDB" id="A0A381WC03"/>
<dbReference type="Gene3D" id="1.20.1250.20">
    <property type="entry name" value="MFS general substrate transporter like domains"/>
    <property type="match status" value="2"/>
</dbReference>
<sequence>MARVTSSGGRLRGVYPGWWVLAACCFLALLPGAIFSYGFPVFYLPIQNDLMLSSTRTSLIFALSRGEAGIGGPLVGWLVDRFDSRPIVMISGLIAGVGLIILSSVDNYWAFLFVYVGLVSVGNNTGFGQTFLAVTNRWFVRRRAIGMTAVITCYTAGGAILVPLLSRGVEALGWRDVILYSGIFVAVVVVPMSMLIRRSPEAFGISLEEAGEVVTPSSTDGANGEQNTTRDYSVKEALKTPTYWFILWGSTFRITVTSGILVHGIPIMVWKGASEQAGADFVAMLFFISIPTRILIGISGVKLPSRWILTAGMAGGALSLAALTYVEGTMIIYLFVVGIALLEGAATLNWVMLGDIFGRRNFATLTGIISIFYSTGMMLSPLFLGWVFDKTGGYTWSLLILTALYASSACMFALARPPKAGQVEASAQN</sequence>
<feature type="transmembrane region" description="Helical" evidence="1">
    <location>
        <begin position="243"/>
        <end position="265"/>
    </location>
</feature>
<dbReference type="PROSITE" id="PS51257">
    <property type="entry name" value="PROKAR_LIPOPROTEIN"/>
    <property type="match status" value="1"/>
</dbReference>
<feature type="transmembrane region" description="Helical" evidence="1">
    <location>
        <begin position="308"/>
        <end position="326"/>
    </location>
</feature>
<keyword evidence="1" id="KW-1133">Transmembrane helix</keyword>
<feature type="transmembrane region" description="Helical" evidence="1">
    <location>
        <begin position="332"/>
        <end position="353"/>
    </location>
</feature>
<feature type="transmembrane region" description="Helical" evidence="1">
    <location>
        <begin position="365"/>
        <end position="388"/>
    </location>
</feature>
<dbReference type="InterPro" id="IPR050327">
    <property type="entry name" value="Proton-linked_MCT"/>
</dbReference>
<feature type="transmembrane region" description="Helical" evidence="1">
    <location>
        <begin position="108"/>
        <end position="132"/>
    </location>
</feature>
<protein>
    <recommendedName>
        <fullName evidence="2">Major facilitator superfamily (MFS) profile domain-containing protein</fullName>
    </recommendedName>
</protein>
<dbReference type="SUPFAM" id="SSF103473">
    <property type="entry name" value="MFS general substrate transporter"/>
    <property type="match status" value="1"/>
</dbReference>
<evidence type="ECO:0000256" key="1">
    <source>
        <dbReference type="SAM" id="Phobius"/>
    </source>
</evidence>
<feature type="transmembrane region" description="Helical" evidence="1">
    <location>
        <begin position="277"/>
        <end position="296"/>
    </location>
</feature>
<dbReference type="GO" id="GO:0022857">
    <property type="term" value="F:transmembrane transporter activity"/>
    <property type="evidence" value="ECO:0007669"/>
    <property type="project" value="InterPro"/>
</dbReference>
<dbReference type="EMBL" id="UINC01011180">
    <property type="protein sequence ID" value="SVA49467.1"/>
    <property type="molecule type" value="Genomic_DNA"/>
</dbReference>
<feature type="transmembrane region" description="Helical" evidence="1">
    <location>
        <begin position="59"/>
        <end position="79"/>
    </location>
</feature>
<name>A0A381WC03_9ZZZZ</name>
<gene>
    <name evidence="3" type="ORF">METZ01_LOCUS102321</name>
</gene>
<dbReference type="PANTHER" id="PTHR11360:SF290">
    <property type="entry name" value="MONOCARBOXYLATE MFS PERMEASE"/>
    <property type="match status" value="1"/>
</dbReference>
<reference evidence="3" key="1">
    <citation type="submission" date="2018-05" db="EMBL/GenBank/DDBJ databases">
        <authorList>
            <person name="Lanie J.A."/>
            <person name="Ng W.-L."/>
            <person name="Kazmierczak K.M."/>
            <person name="Andrzejewski T.M."/>
            <person name="Davidsen T.M."/>
            <person name="Wayne K.J."/>
            <person name="Tettelin H."/>
            <person name="Glass J.I."/>
            <person name="Rusch D."/>
            <person name="Podicherti R."/>
            <person name="Tsui H.-C.T."/>
            <person name="Winkler M.E."/>
        </authorList>
    </citation>
    <scope>NUCLEOTIDE SEQUENCE</scope>
</reference>
<keyword evidence="1" id="KW-0472">Membrane</keyword>
<feature type="transmembrane region" description="Helical" evidence="1">
    <location>
        <begin position="394"/>
        <end position="415"/>
    </location>
</feature>
<proteinExistence type="predicted"/>
<feature type="transmembrane region" description="Helical" evidence="1">
    <location>
        <begin position="86"/>
        <end position="102"/>
    </location>
</feature>
<dbReference type="PANTHER" id="PTHR11360">
    <property type="entry name" value="MONOCARBOXYLATE TRANSPORTER"/>
    <property type="match status" value="1"/>
</dbReference>
<feature type="transmembrane region" description="Helical" evidence="1">
    <location>
        <begin position="18"/>
        <end position="39"/>
    </location>
</feature>
<dbReference type="Pfam" id="PF07690">
    <property type="entry name" value="MFS_1"/>
    <property type="match status" value="1"/>
</dbReference>
<dbReference type="InterPro" id="IPR036259">
    <property type="entry name" value="MFS_trans_sf"/>
</dbReference>
<organism evidence="3">
    <name type="scientific">marine metagenome</name>
    <dbReference type="NCBI Taxonomy" id="408172"/>
    <lineage>
        <taxon>unclassified sequences</taxon>
        <taxon>metagenomes</taxon>
        <taxon>ecological metagenomes</taxon>
    </lineage>
</organism>
<dbReference type="PROSITE" id="PS50850">
    <property type="entry name" value="MFS"/>
    <property type="match status" value="1"/>
</dbReference>
<evidence type="ECO:0000259" key="2">
    <source>
        <dbReference type="PROSITE" id="PS50850"/>
    </source>
</evidence>
<evidence type="ECO:0000313" key="3">
    <source>
        <dbReference type="EMBL" id="SVA49467.1"/>
    </source>
</evidence>
<keyword evidence="1" id="KW-0812">Transmembrane</keyword>
<accession>A0A381WC03</accession>